<protein>
    <submittedName>
        <fullName evidence="1">Uncharacterized protein</fullName>
    </submittedName>
</protein>
<organism evidence="1">
    <name type="scientific">Tanacetum cinerariifolium</name>
    <name type="common">Dalmatian daisy</name>
    <name type="synonym">Chrysanthemum cinerariifolium</name>
    <dbReference type="NCBI Taxonomy" id="118510"/>
    <lineage>
        <taxon>Eukaryota</taxon>
        <taxon>Viridiplantae</taxon>
        <taxon>Streptophyta</taxon>
        <taxon>Embryophyta</taxon>
        <taxon>Tracheophyta</taxon>
        <taxon>Spermatophyta</taxon>
        <taxon>Magnoliopsida</taxon>
        <taxon>eudicotyledons</taxon>
        <taxon>Gunneridae</taxon>
        <taxon>Pentapetalae</taxon>
        <taxon>asterids</taxon>
        <taxon>campanulids</taxon>
        <taxon>Asterales</taxon>
        <taxon>Asteraceae</taxon>
        <taxon>Asteroideae</taxon>
        <taxon>Anthemideae</taxon>
        <taxon>Anthemidinae</taxon>
        <taxon>Tanacetum</taxon>
    </lineage>
</organism>
<accession>A0A699KLD0</accession>
<reference evidence="1" key="1">
    <citation type="journal article" date="2019" name="Sci. Rep.">
        <title>Draft genome of Tanacetum cinerariifolium, the natural source of mosquito coil.</title>
        <authorList>
            <person name="Yamashiro T."/>
            <person name="Shiraishi A."/>
            <person name="Satake H."/>
            <person name="Nakayama K."/>
        </authorList>
    </citation>
    <scope>NUCLEOTIDE SEQUENCE</scope>
</reference>
<comment type="caution">
    <text evidence="1">The sequence shown here is derived from an EMBL/GenBank/DDBJ whole genome shotgun (WGS) entry which is preliminary data.</text>
</comment>
<evidence type="ECO:0000313" key="1">
    <source>
        <dbReference type="EMBL" id="GFA95590.1"/>
    </source>
</evidence>
<dbReference type="AlphaFoldDB" id="A0A699KLD0"/>
<proteinExistence type="predicted"/>
<dbReference type="EMBL" id="BKCJ010521608">
    <property type="protein sequence ID" value="GFA95590.1"/>
    <property type="molecule type" value="Genomic_DNA"/>
</dbReference>
<name>A0A699KLD0_TANCI</name>
<gene>
    <name evidence="1" type="ORF">Tci_667562</name>
</gene>
<sequence length="130" mass="13563">MGTHKANGSIWSLDLVGAGAGTFSSAILSAQGYQQKQADKTYNLMLDENIDMLCLIMVRLSRSSFCSSVVTCATNSESDVLCYGGGGGSRRFIVVVVVVAVKIGAFVEDAGLGGERLMIGMDSGGIEEEA</sequence>